<evidence type="ECO:0000256" key="2">
    <source>
        <dbReference type="ARBA" id="ARBA00022614"/>
    </source>
</evidence>
<dbReference type="SMR" id="A0A067DHA1"/>
<dbReference type="Gene3D" id="3.40.50.300">
    <property type="entry name" value="P-loop containing nucleotide triphosphate hydrolases"/>
    <property type="match status" value="1"/>
</dbReference>
<dbReference type="InterPro" id="IPR002182">
    <property type="entry name" value="NB-ARC"/>
</dbReference>
<dbReference type="SUPFAM" id="SSF52540">
    <property type="entry name" value="P-loop containing nucleoside triphosphate hydrolases"/>
    <property type="match status" value="1"/>
</dbReference>
<keyword evidence="3" id="KW-0677">Repeat</keyword>
<dbReference type="InterPro" id="IPR036388">
    <property type="entry name" value="WH-like_DNA-bd_sf"/>
</dbReference>
<dbReference type="EMBL" id="KK785764">
    <property type="protein sequence ID" value="KDO40940.1"/>
    <property type="molecule type" value="Genomic_DNA"/>
</dbReference>
<evidence type="ECO:0000256" key="1">
    <source>
        <dbReference type="ARBA" id="ARBA00008894"/>
    </source>
</evidence>
<keyword evidence="5" id="KW-0611">Plant defense</keyword>
<dbReference type="AlphaFoldDB" id="A0A067DHA1"/>
<dbReference type="PANTHER" id="PTHR33463:SF204">
    <property type="entry name" value="NB-ARC DOMAIN-CONTAINING PROTEIN"/>
    <property type="match status" value="1"/>
</dbReference>
<dbReference type="PRINTS" id="PR00364">
    <property type="entry name" value="DISEASERSIST"/>
</dbReference>
<evidence type="ECO:0000259" key="8">
    <source>
        <dbReference type="Pfam" id="PF23247"/>
    </source>
</evidence>
<reference evidence="10 11" key="1">
    <citation type="submission" date="2014-04" db="EMBL/GenBank/DDBJ databases">
        <authorList>
            <consortium name="International Citrus Genome Consortium"/>
            <person name="Gmitter F."/>
            <person name="Chen C."/>
            <person name="Farmerie W."/>
            <person name="Harkins T."/>
            <person name="Desany B."/>
            <person name="Mohiuddin M."/>
            <person name="Kodira C."/>
            <person name="Borodovsky M."/>
            <person name="Lomsadze A."/>
            <person name="Burns P."/>
            <person name="Jenkins J."/>
            <person name="Prochnik S."/>
            <person name="Shu S."/>
            <person name="Chapman J."/>
            <person name="Pitluck S."/>
            <person name="Schmutz J."/>
            <person name="Rokhsar D."/>
        </authorList>
    </citation>
    <scope>NUCLEOTIDE SEQUENCE</scope>
</reference>
<evidence type="ECO:0000259" key="9">
    <source>
        <dbReference type="Pfam" id="PF23559"/>
    </source>
</evidence>
<dbReference type="Gene3D" id="1.10.8.430">
    <property type="entry name" value="Helical domain of apoptotic protease-activating factors"/>
    <property type="match status" value="1"/>
</dbReference>
<keyword evidence="4" id="KW-0547">Nucleotide-binding</keyword>
<dbReference type="InterPro" id="IPR042197">
    <property type="entry name" value="Apaf_helical"/>
</dbReference>
<dbReference type="Proteomes" id="UP000027120">
    <property type="component" value="Unassembled WGS sequence"/>
</dbReference>
<dbReference type="GO" id="GO:0043531">
    <property type="term" value="F:ADP binding"/>
    <property type="evidence" value="ECO:0007669"/>
    <property type="project" value="InterPro"/>
</dbReference>
<gene>
    <name evidence="10" type="ORF">CISIN_1g003753mg</name>
</gene>
<sequence length="798" mass="90379">MEFLGIIWDIVKGCWNCTANASSYIRHLEANVDALSQAERELDSSCKDVSGRIEQAIEADFVPREQRGEKEKAKLCLGGFCSQNCWSGYNVGKEVVEMTEAVKDQTSKGHFDVVADPRPPPVVEILPKENNIVGIESRLSEVWRYIEDDGVKIIGLYGVRGVGKSTLLKQLNDTFSDMSHKFGAVIMVKASTELNIEKIQDVIRSRLGIDPDGDKWKNRDDQGRAAEIFRRLSNKKFALLLDDLRERIELSEAGVPVQNASKIVFTTIFEEVCSSMSVDWRFKVDYLPQEEAWNLFRLKVTDEVLNSHPEIRELAETVANMCGGLPLALVTIGSAMASRRDPDNWRYAIEELQRYPSGFESIGTHVFPLLKFSYDRLTSETHKTCFLYGSLFPRNQIIMKDELIELWIGEGLLRDSHNIAVARREGKFILESLKLACLLEEVEVNNSEDFVKMHNMLRDMALWIASSQGANKILVFQETDKSIKEQETASWKEAVRVSLWRSPSIDSLSPTPPCSPRLLTLLVRYTMIKEFENKFFKSMYALRVLDSSQNAKLSKLHVGEGELIDLQYLNLSNTNICELPIGIKSCTHLRTLLLDGTENLKAIPVGMLSSLLSLRVFSWVPTRYAGFNYGSSVPGVTVLLLEELESLKHLQEISVIILTIDSLNKLKSSLKLQSCIRRLVMGLPEAIFSQDLQDLSIINCSIKDLTCIVYIPRLRFLFAKDCPSLEEIIASDLRFEPSEENLSMFLHLRQAYFFKLPNLKNICHKAMAFPSLERIYVHGCPSLRKLPLSLESGKRNGV</sequence>
<dbReference type="FunFam" id="1.10.8.430:FF:000003">
    <property type="entry name" value="Probable disease resistance protein At5g66910"/>
    <property type="match status" value="1"/>
</dbReference>
<organism evidence="10 11">
    <name type="scientific">Citrus sinensis</name>
    <name type="common">Sweet orange</name>
    <name type="synonym">Citrus aurantium var. sinensis</name>
    <dbReference type="NCBI Taxonomy" id="2711"/>
    <lineage>
        <taxon>Eukaryota</taxon>
        <taxon>Viridiplantae</taxon>
        <taxon>Streptophyta</taxon>
        <taxon>Embryophyta</taxon>
        <taxon>Tracheophyta</taxon>
        <taxon>Spermatophyta</taxon>
        <taxon>Magnoliopsida</taxon>
        <taxon>eudicotyledons</taxon>
        <taxon>Gunneridae</taxon>
        <taxon>Pentapetalae</taxon>
        <taxon>rosids</taxon>
        <taxon>malvids</taxon>
        <taxon>Sapindales</taxon>
        <taxon>Rutaceae</taxon>
        <taxon>Aurantioideae</taxon>
        <taxon>Citrus</taxon>
    </lineage>
</organism>
<evidence type="ECO:0000256" key="6">
    <source>
        <dbReference type="ARBA" id="ARBA00022840"/>
    </source>
</evidence>
<feature type="domain" description="Disease resistance protein winged helix" evidence="9">
    <location>
        <begin position="391"/>
        <end position="461"/>
    </location>
</feature>
<evidence type="ECO:0000313" key="10">
    <source>
        <dbReference type="EMBL" id="KDO40940.1"/>
    </source>
</evidence>
<evidence type="ECO:0000259" key="7">
    <source>
        <dbReference type="Pfam" id="PF00931"/>
    </source>
</evidence>
<dbReference type="STRING" id="2711.A0A067DHA1"/>
<dbReference type="Gene3D" id="3.80.10.10">
    <property type="entry name" value="Ribonuclease Inhibitor"/>
    <property type="match status" value="1"/>
</dbReference>
<dbReference type="GO" id="GO:0005524">
    <property type="term" value="F:ATP binding"/>
    <property type="evidence" value="ECO:0007669"/>
    <property type="project" value="UniProtKB-KW"/>
</dbReference>
<dbReference type="InterPro" id="IPR027417">
    <property type="entry name" value="P-loop_NTPase"/>
</dbReference>
<keyword evidence="6" id="KW-0067">ATP-binding</keyword>
<dbReference type="FunFam" id="1.10.10.10:FF:000322">
    <property type="entry name" value="Probable disease resistance protein At1g63360"/>
    <property type="match status" value="1"/>
</dbReference>
<dbReference type="Pfam" id="PF23247">
    <property type="entry name" value="LRR_RPS2"/>
    <property type="match status" value="1"/>
</dbReference>
<keyword evidence="11" id="KW-1185">Reference proteome</keyword>
<name>A0A067DHA1_CITSI</name>
<dbReference type="PANTHER" id="PTHR33463">
    <property type="entry name" value="NB-ARC DOMAIN-CONTAINING PROTEIN-RELATED"/>
    <property type="match status" value="1"/>
</dbReference>
<dbReference type="Pfam" id="PF00931">
    <property type="entry name" value="NB-ARC"/>
    <property type="match status" value="1"/>
</dbReference>
<feature type="domain" description="Disease resistance protein At4g27190-like leucine-rich repeats" evidence="8">
    <location>
        <begin position="688"/>
        <end position="786"/>
    </location>
</feature>
<dbReference type="InterPro" id="IPR050905">
    <property type="entry name" value="Plant_NBS-LRR"/>
</dbReference>
<dbReference type="Pfam" id="PF23559">
    <property type="entry name" value="WHD_DRP"/>
    <property type="match status" value="1"/>
</dbReference>
<evidence type="ECO:0000256" key="4">
    <source>
        <dbReference type="ARBA" id="ARBA00022741"/>
    </source>
</evidence>
<evidence type="ECO:0000256" key="5">
    <source>
        <dbReference type="ARBA" id="ARBA00022821"/>
    </source>
</evidence>
<accession>A0A067DHA1</accession>
<evidence type="ECO:0000313" key="11">
    <source>
        <dbReference type="Proteomes" id="UP000027120"/>
    </source>
</evidence>
<dbReference type="InterPro" id="IPR057135">
    <property type="entry name" value="At4g27190-like_LRR"/>
</dbReference>
<proteinExistence type="inferred from homology"/>
<dbReference type="FunFam" id="3.40.50.300:FF:001091">
    <property type="entry name" value="Probable disease resistance protein At1g61300"/>
    <property type="match status" value="1"/>
</dbReference>
<dbReference type="GO" id="GO:0006952">
    <property type="term" value="P:defense response"/>
    <property type="evidence" value="ECO:0007669"/>
    <property type="project" value="UniProtKB-KW"/>
</dbReference>
<keyword evidence="2" id="KW-0433">Leucine-rich repeat</keyword>
<dbReference type="Gene3D" id="1.10.10.10">
    <property type="entry name" value="Winged helix-like DNA-binding domain superfamily/Winged helix DNA-binding domain"/>
    <property type="match status" value="1"/>
</dbReference>
<evidence type="ECO:0000256" key="3">
    <source>
        <dbReference type="ARBA" id="ARBA00022737"/>
    </source>
</evidence>
<protein>
    <submittedName>
        <fullName evidence="10">Uncharacterized protein</fullName>
    </submittedName>
</protein>
<dbReference type="InterPro" id="IPR032675">
    <property type="entry name" value="LRR_dom_sf"/>
</dbReference>
<dbReference type="SUPFAM" id="SSF52058">
    <property type="entry name" value="L domain-like"/>
    <property type="match status" value="1"/>
</dbReference>
<feature type="domain" description="NB-ARC" evidence="7">
    <location>
        <begin position="138"/>
        <end position="303"/>
    </location>
</feature>
<dbReference type="InterPro" id="IPR058922">
    <property type="entry name" value="WHD_DRP"/>
</dbReference>
<comment type="similarity">
    <text evidence="1">Belongs to the disease resistance NB-LRR family.</text>
</comment>